<dbReference type="EMBL" id="JAGFNK010000013">
    <property type="protein sequence ID" value="KAI9512064.1"/>
    <property type="molecule type" value="Genomic_DNA"/>
</dbReference>
<accession>A0ACC0ULW3</accession>
<gene>
    <name evidence="1" type="ORF">F5148DRAFT_1165954</name>
</gene>
<evidence type="ECO:0000313" key="1">
    <source>
        <dbReference type="EMBL" id="KAI9512064.1"/>
    </source>
</evidence>
<protein>
    <submittedName>
        <fullName evidence="1">Uncharacterized protein</fullName>
    </submittedName>
</protein>
<evidence type="ECO:0000313" key="2">
    <source>
        <dbReference type="Proteomes" id="UP001207468"/>
    </source>
</evidence>
<organism evidence="1 2">
    <name type="scientific">Russula earlei</name>
    <dbReference type="NCBI Taxonomy" id="71964"/>
    <lineage>
        <taxon>Eukaryota</taxon>
        <taxon>Fungi</taxon>
        <taxon>Dikarya</taxon>
        <taxon>Basidiomycota</taxon>
        <taxon>Agaricomycotina</taxon>
        <taxon>Agaricomycetes</taxon>
        <taxon>Russulales</taxon>
        <taxon>Russulaceae</taxon>
        <taxon>Russula</taxon>
    </lineage>
</organism>
<sequence>MLAVPTLILPRDDELETLGRTVERTLGRSVESIDVIGRDPLSRTFAVAMQDGHHLIARVADSHMPTAIMESEIATMQWVRERTSIPVPKTLAYDLDQSHALGPHMLIEKVAGVRLDTIFEDLPAESQDSLVSQLARFMVDLSHVSFPAIGSIVLPQPHDPSAPSQPPSSPDLPPLGPLTHPCFYIEGRTALSIDRGPFPTARAYFLACAERERAATRALFTQGAPAGAEYQALLAETQAIVERAVTLLIELVRRCDGLDSADPELARYALDLHELGPKNVIVAPDDPTRILALIDWQSASVRPRWRCARTPYWLLPSLAGDDDACKQRLRSVFREAVANDPVFARAVDADDTRHALDEVAEYDAFRDGFLVLPTLQSILATLPGEEDVDGLRKLLDPQTLAGRAARMSLLTTGSGVLSLAPSAPESPMNDSPVTFGWNRKLYRYSVPATPRYSVPPTPIA</sequence>
<keyword evidence="2" id="KW-1185">Reference proteome</keyword>
<name>A0ACC0ULW3_9AGAM</name>
<proteinExistence type="predicted"/>
<comment type="caution">
    <text evidence="1">The sequence shown here is derived from an EMBL/GenBank/DDBJ whole genome shotgun (WGS) entry which is preliminary data.</text>
</comment>
<reference evidence="1" key="1">
    <citation type="submission" date="2021-03" db="EMBL/GenBank/DDBJ databases">
        <title>Evolutionary priming and transition to the ectomycorrhizal habit in an iconic lineage of mushroom-forming fungi: is preadaptation a requirement?</title>
        <authorList>
            <consortium name="DOE Joint Genome Institute"/>
            <person name="Looney B.P."/>
            <person name="Miyauchi S."/>
            <person name="Morin E."/>
            <person name="Drula E."/>
            <person name="Courty P.E."/>
            <person name="Chicoki N."/>
            <person name="Fauchery L."/>
            <person name="Kohler A."/>
            <person name="Kuo A."/>
            <person name="LaButti K."/>
            <person name="Pangilinan J."/>
            <person name="Lipzen A."/>
            <person name="Riley R."/>
            <person name="Andreopoulos W."/>
            <person name="He G."/>
            <person name="Johnson J."/>
            <person name="Barry K.W."/>
            <person name="Grigoriev I.V."/>
            <person name="Nagy L."/>
            <person name="Hibbett D."/>
            <person name="Henrissat B."/>
            <person name="Matheny P.B."/>
            <person name="Labbe J."/>
            <person name="Martin A.F."/>
        </authorList>
    </citation>
    <scope>NUCLEOTIDE SEQUENCE</scope>
    <source>
        <strain evidence="1">BPL698</strain>
    </source>
</reference>
<dbReference type="Proteomes" id="UP001207468">
    <property type="component" value="Unassembled WGS sequence"/>
</dbReference>